<dbReference type="Pfam" id="PF03466">
    <property type="entry name" value="LysR_substrate"/>
    <property type="match status" value="1"/>
</dbReference>
<dbReference type="Proteomes" id="UP001293718">
    <property type="component" value="Unassembled WGS sequence"/>
</dbReference>
<evidence type="ECO:0000313" key="7">
    <source>
        <dbReference type="Proteomes" id="UP001293718"/>
    </source>
</evidence>
<feature type="domain" description="HTH lysR-type" evidence="5">
    <location>
        <begin position="3"/>
        <end position="60"/>
    </location>
</feature>
<reference evidence="6 7" key="1">
    <citation type="submission" date="2023-11" db="EMBL/GenBank/DDBJ databases">
        <title>Draft genome of Azohydromonas lata strain H1 (DSM1123), a polyhydroxyalkanoate producer.</title>
        <authorList>
            <person name="Traversa D."/>
            <person name="D'Addabbo P."/>
            <person name="Pazzani C."/>
            <person name="Manzari C."/>
            <person name="Chiara M."/>
            <person name="Scrascia M."/>
        </authorList>
    </citation>
    <scope>NUCLEOTIDE SEQUENCE [LARGE SCALE GENOMIC DNA]</scope>
    <source>
        <strain evidence="6 7">H1</strain>
    </source>
</reference>
<evidence type="ECO:0000256" key="1">
    <source>
        <dbReference type="ARBA" id="ARBA00009437"/>
    </source>
</evidence>
<dbReference type="Gene3D" id="1.10.10.10">
    <property type="entry name" value="Winged helix-like DNA-binding domain superfamily/Winged helix DNA-binding domain"/>
    <property type="match status" value="1"/>
</dbReference>
<organism evidence="6 7">
    <name type="scientific">Azohydromonas lata</name>
    <dbReference type="NCBI Taxonomy" id="45677"/>
    <lineage>
        <taxon>Bacteria</taxon>
        <taxon>Pseudomonadati</taxon>
        <taxon>Pseudomonadota</taxon>
        <taxon>Betaproteobacteria</taxon>
        <taxon>Burkholderiales</taxon>
        <taxon>Sphaerotilaceae</taxon>
        <taxon>Azohydromonas</taxon>
    </lineage>
</organism>
<dbReference type="SUPFAM" id="SSF53850">
    <property type="entry name" value="Periplasmic binding protein-like II"/>
    <property type="match status" value="1"/>
</dbReference>
<dbReference type="InterPro" id="IPR000847">
    <property type="entry name" value="LysR_HTH_N"/>
</dbReference>
<evidence type="ECO:0000256" key="3">
    <source>
        <dbReference type="ARBA" id="ARBA00023125"/>
    </source>
</evidence>
<comment type="caution">
    <text evidence="6">The sequence shown here is derived from an EMBL/GenBank/DDBJ whole genome shotgun (WGS) entry which is preliminary data.</text>
</comment>
<dbReference type="InterPro" id="IPR036390">
    <property type="entry name" value="WH_DNA-bd_sf"/>
</dbReference>
<proteinExistence type="inferred from homology"/>
<evidence type="ECO:0000256" key="4">
    <source>
        <dbReference type="ARBA" id="ARBA00023163"/>
    </source>
</evidence>
<evidence type="ECO:0000313" key="6">
    <source>
        <dbReference type="EMBL" id="MDZ5461277.1"/>
    </source>
</evidence>
<dbReference type="Gene3D" id="3.40.190.10">
    <property type="entry name" value="Periplasmic binding protein-like II"/>
    <property type="match status" value="2"/>
</dbReference>
<dbReference type="PANTHER" id="PTHR30537:SF20">
    <property type="entry name" value="TRANSCRIPTIONAL REGULATORY PROTEIN"/>
    <property type="match status" value="1"/>
</dbReference>
<evidence type="ECO:0000259" key="5">
    <source>
        <dbReference type="PROSITE" id="PS50931"/>
    </source>
</evidence>
<name>A0ABU5IQV1_9BURK</name>
<keyword evidence="7" id="KW-1185">Reference proteome</keyword>
<evidence type="ECO:0000256" key="2">
    <source>
        <dbReference type="ARBA" id="ARBA00023015"/>
    </source>
</evidence>
<dbReference type="InterPro" id="IPR005119">
    <property type="entry name" value="LysR_subst-bd"/>
</dbReference>
<dbReference type="PROSITE" id="PS50931">
    <property type="entry name" value="HTH_LYSR"/>
    <property type="match status" value="1"/>
</dbReference>
<dbReference type="PANTHER" id="PTHR30537">
    <property type="entry name" value="HTH-TYPE TRANSCRIPTIONAL REGULATOR"/>
    <property type="match status" value="1"/>
</dbReference>
<comment type="similarity">
    <text evidence="1">Belongs to the LysR transcriptional regulatory family.</text>
</comment>
<keyword evidence="3" id="KW-0238">DNA-binding</keyword>
<dbReference type="InterPro" id="IPR036388">
    <property type="entry name" value="WH-like_DNA-bd_sf"/>
</dbReference>
<dbReference type="InterPro" id="IPR058163">
    <property type="entry name" value="LysR-type_TF_proteobact-type"/>
</dbReference>
<keyword evidence="2" id="KW-0805">Transcription regulation</keyword>
<sequence length="315" mass="34548">MKTTLEELQAFTAVVDTGSITAAADHLGQTVSGISRALGRLERKLETTLLQRTTRRIAITDEGAAFLGHARAILAAVDQAEEQMAARRRQPAGRLRVNAATPFMLHAVVPLLPAFHLKYPRIRLELDTDDLNIDLLERRTDVAIRIGALQDSTLHARPLASSRIRVLASPSYIARHGQPATAAELTRHVLLGFTQPASLNAWPLRGEHGDEWPIVPTFTASSGETLRQLALQGLGIACLSDFMTQDDRRHGRLVQVLQPHTLQVRQPVNAVYYRNTQLAARITCFLDFLAQALALNEELREAAPAAGRARKPPAG</sequence>
<accession>A0ABU5IQV1</accession>
<keyword evidence="4" id="KW-0804">Transcription</keyword>
<dbReference type="EMBL" id="JAXOJX010000105">
    <property type="protein sequence ID" value="MDZ5461277.1"/>
    <property type="molecule type" value="Genomic_DNA"/>
</dbReference>
<protein>
    <submittedName>
        <fullName evidence="6">LysR family transcriptional regulator</fullName>
    </submittedName>
</protein>
<dbReference type="Pfam" id="PF00126">
    <property type="entry name" value="HTH_1"/>
    <property type="match status" value="1"/>
</dbReference>
<dbReference type="RefSeq" id="WP_066332474.1">
    <property type="nucleotide sequence ID" value="NZ_JAXOJX010000105.1"/>
</dbReference>
<gene>
    <name evidence="6" type="ORF">SM757_32355</name>
</gene>
<dbReference type="SUPFAM" id="SSF46785">
    <property type="entry name" value="Winged helix' DNA-binding domain"/>
    <property type="match status" value="1"/>
</dbReference>